<reference evidence="1 2" key="1">
    <citation type="journal article" date="2018" name="Arch. Microbiol.">
        <title>New insights into the metabolic potential of the phototrophic purple bacterium Rhodopila globiformis DSM 161(T) from its draft genome sequence and evidence for a vanadium-dependent nitrogenase.</title>
        <authorList>
            <person name="Imhoff J.F."/>
            <person name="Rahn T."/>
            <person name="Kunzel S."/>
            <person name="Neulinger S.C."/>
        </authorList>
    </citation>
    <scope>NUCLEOTIDE SEQUENCE [LARGE SCALE GENOMIC DNA]</scope>
    <source>
        <strain evidence="1 2">DSM 161</strain>
    </source>
</reference>
<dbReference type="Proteomes" id="UP000239724">
    <property type="component" value="Unassembled WGS sequence"/>
</dbReference>
<accession>A0A2S6NG30</accession>
<dbReference type="EMBL" id="NHRY01000142">
    <property type="protein sequence ID" value="PPQ33605.1"/>
    <property type="molecule type" value="Genomic_DNA"/>
</dbReference>
<keyword evidence="2" id="KW-1185">Reference proteome</keyword>
<protein>
    <recommendedName>
        <fullName evidence="3">HEAT repeat domain-containing protein</fullName>
    </recommendedName>
</protein>
<sequence>MQRALDRLLSLQVGDQGVLDVVAVGSGAIPALRRLLFARDPSGLFQARCRVVAALAALEARDVLLAFLQAPHACADAVEAAGEDAVINAAARALGDVRDESVFQVLLSLADRHSLPGPVEVLGGWRRPEALPCLVWALADDLARPAAEAALRQYGDQAFSTLTRAIDDPVCVAGDETESSRRRRRAAITLLLDQDAAGRVPDVLRVDLMQDEDAALSVLGCRLALAAGSPREDEAAARRLVDWLGQANWFLRAEIEDILVAHADRCKAVIAEHADGPPPRDDDQSRDAVALRALRRVAARFGP</sequence>
<evidence type="ECO:0000313" key="2">
    <source>
        <dbReference type="Proteomes" id="UP000239724"/>
    </source>
</evidence>
<evidence type="ECO:0000313" key="1">
    <source>
        <dbReference type="EMBL" id="PPQ33605.1"/>
    </source>
</evidence>
<name>A0A2S6NG30_RHOGL</name>
<organism evidence="1 2">
    <name type="scientific">Rhodopila globiformis</name>
    <name type="common">Rhodopseudomonas globiformis</name>
    <dbReference type="NCBI Taxonomy" id="1071"/>
    <lineage>
        <taxon>Bacteria</taxon>
        <taxon>Pseudomonadati</taxon>
        <taxon>Pseudomonadota</taxon>
        <taxon>Alphaproteobacteria</taxon>
        <taxon>Acetobacterales</taxon>
        <taxon>Acetobacteraceae</taxon>
        <taxon>Rhodopila</taxon>
    </lineage>
</organism>
<dbReference type="AlphaFoldDB" id="A0A2S6NG30"/>
<proteinExistence type="predicted"/>
<dbReference type="RefSeq" id="WP_104519475.1">
    <property type="nucleotide sequence ID" value="NZ_NHRY01000142.1"/>
</dbReference>
<comment type="caution">
    <text evidence="1">The sequence shown here is derived from an EMBL/GenBank/DDBJ whole genome shotgun (WGS) entry which is preliminary data.</text>
</comment>
<evidence type="ECO:0008006" key="3">
    <source>
        <dbReference type="Google" id="ProtNLM"/>
    </source>
</evidence>
<gene>
    <name evidence="1" type="ORF">CCS01_14045</name>
</gene>